<dbReference type="InterPro" id="IPR014710">
    <property type="entry name" value="RmlC-like_jellyroll"/>
</dbReference>
<evidence type="ECO:0000313" key="2">
    <source>
        <dbReference type="Proteomes" id="UP000663852"/>
    </source>
</evidence>
<protein>
    <recommendedName>
        <fullName evidence="3">ROK family protein</fullName>
    </recommendedName>
</protein>
<dbReference type="OrthoDB" id="9996183at2759"/>
<name>A0A814RMK9_ADIRI</name>
<dbReference type="Pfam" id="PF00480">
    <property type="entry name" value="ROK"/>
    <property type="match status" value="1"/>
</dbReference>
<evidence type="ECO:0000313" key="1">
    <source>
        <dbReference type="EMBL" id="CAF1134172.1"/>
    </source>
</evidence>
<proteinExistence type="predicted"/>
<dbReference type="SUPFAM" id="SSF53067">
    <property type="entry name" value="Actin-like ATPase domain"/>
    <property type="match status" value="1"/>
</dbReference>
<dbReference type="SUPFAM" id="SSF51182">
    <property type="entry name" value="RmlC-like cupins"/>
    <property type="match status" value="1"/>
</dbReference>
<dbReference type="PANTHER" id="PTHR18964">
    <property type="entry name" value="ROK (REPRESSOR, ORF, KINASE) FAMILY"/>
    <property type="match status" value="1"/>
</dbReference>
<dbReference type="PANTHER" id="PTHR18964:SF149">
    <property type="entry name" value="BIFUNCTIONAL UDP-N-ACETYLGLUCOSAMINE 2-EPIMERASE_N-ACETYLMANNOSAMINE KINASE"/>
    <property type="match status" value="1"/>
</dbReference>
<dbReference type="InterPro" id="IPR043129">
    <property type="entry name" value="ATPase_NBD"/>
</dbReference>
<accession>A0A814RMK9</accession>
<dbReference type="Proteomes" id="UP000663852">
    <property type="component" value="Unassembled WGS sequence"/>
</dbReference>
<organism evidence="1 2">
    <name type="scientific">Adineta ricciae</name>
    <name type="common">Rotifer</name>
    <dbReference type="NCBI Taxonomy" id="249248"/>
    <lineage>
        <taxon>Eukaryota</taxon>
        <taxon>Metazoa</taxon>
        <taxon>Spiralia</taxon>
        <taxon>Gnathifera</taxon>
        <taxon>Rotifera</taxon>
        <taxon>Eurotatoria</taxon>
        <taxon>Bdelloidea</taxon>
        <taxon>Adinetida</taxon>
        <taxon>Adinetidae</taxon>
        <taxon>Adineta</taxon>
    </lineage>
</organism>
<sequence>MSSFVIGLDIGGTHITATLVRIEQVLGNRTATIERDVFYTRSIENTKEKDPRSIISTWVECIGHLIHDLVKNYQENEAIIGIACGIPGPMDYERGVSYIQSTQLNKCEKFFGLNLQFSLQDALRDLISRWKHVYNPKYFTPPTSPRTSLFDREKQVALEKSLHMKRANEINSTMNQASFHYKDLQLKNQENEPATKDITSYCGLQDTDTEDAQTETSFSDKDIDLSMNLLIDESLTPKIWTMMKQLAEIPITFYNDATCFAVGEAHRTPNRDYRRILALTLGTGFGSTFIDRNEIILNRNDVPPGGMLWNYPYDQQSIADEWFSTRGLINIYKQILREEADEVGDQLTNAVDARILAERASNGNAKAKKAFVKFAELLGNFLIPHLTKFQANILIIGGGIAHAYYLIEEQLTKTIGETLSIPIYFSLSHEKSICLGAVYQQMPSLFTTKPKIVRQTPQNLLPVIKTLDTHSYDIYPCHEIPIGYIGIGHKQLYEKLLRLIEENQILLIDGFVGTHFDEFACELNKSYHQQAKKLNRPSLVFYDSRAFLQVDSDEKRNSYLKSSKSIFGKLATDLKFKDDFIDESKLVYLRNNLSYPCVIIGPGASFVHDSAPLIYIDLPKNELYYRVAAQTACSYLKPQKRDIQPINSIDTDDYELTPGMYEQKCLYFLDYPVFNALKQELLPRMSFFVDGQRPNCPTWLDGETFRQALAHLANVPVRVRPWFEPGPWGGQWLKSVCTNISQYPKNYAWSFEMITPENGIILSDSNLHLAEFSWDLFYGSQSNRVLGNDTHCRLFNGINDFPIRFDFLDTIDGGNLSIQCHPNLQYMRSNFRERITQDETYYILETKQHWKNDEQSSACVYLGFQENVDSEEFHQALLHSRRHAQELNVEKYIQCLPSKIHDFFLIPNETIHASGRNQVVLEISATPYTYTFKLYDWLRLGLDGRLRPLNIEHGMKNLKFDRRGEQLQCQPKLLKTEIGQYQEEHLPTHELHFYDVYRLRIEPNESIHVVRSTENRFHLCMLVEGDAIEIEFDSIDHQQHKEVRQYNYIETFLIPASIQEYRLRPIIKQGQARQFVLITAFLKWDCEKLLE</sequence>
<dbReference type="CDD" id="cd07010">
    <property type="entry name" value="cupin_PMI_type_I_N_bac"/>
    <property type="match status" value="1"/>
</dbReference>
<dbReference type="EMBL" id="CAJNOJ010000111">
    <property type="protein sequence ID" value="CAF1134172.1"/>
    <property type="molecule type" value="Genomic_DNA"/>
</dbReference>
<comment type="caution">
    <text evidence="1">The sequence shown here is derived from an EMBL/GenBank/DDBJ whole genome shotgun (WGS) entry which is preliminary data.</text>
</comment>
<dbReference type="InterPro" id="IPR011051">
    <property type="entry name" value="RmlC_Cupin_sf"/>
</dbReference>
<dbReference type="AlphaFoldDB" id="A0A814RMK9"/>
<dbReference type="Gene3D" id="3.30.420.40">
    <property type="match status" value="3"/>
</dbReference>
<reference evidence="1" key="1">
    <citation type="submission" date="2021-02" db="EMBL/GenBank/DDBJ databases">
        <authorList>
            <person name="Nowell W R."/>
        </authorList>
    </citation>
    <scope>NUCLEOTIDE SEQUENCE</scope>
</reference>
<gene>
    <name evidence="1" type="ORF">EDS130_LOCUS21731</name>
</gene>
<dbReference type="Gene3D" id="2.60.120.10">
    <property type="entry name" value="Jelly Rolls"/>
    <property type="match status" value="1"/>
</dbReference>
<evidence type="ECO:0008006" key="3">
    <source>
        <dbReference type="Google" id="ProtNLM"/>
    </source>
</evidence>
<dbReference type="CDD" id="cd23763">
    <property type="entry name" value="ASKHA_ATPase_ROK"/>
    <property type="match status" value="1"/>
</dbReference>
<dbReference type="InterPro" id="IPR000600">
    <property type="entry name" value="ROK"/>
</dbReference>